<dbReference type="Proteomes" id="UP000681720">
    <property type="component" value="Unassembled WGS sequence"/>
</dbReference>
<gene>
    <name evidence="2" type="ORF">BYL167_LOCUS40786</name>
    <name evidence="3" type="ORF">GIL414_LOCUS48103</name>
</gene>
<dbReference type="Pfam" id="PF00501">
    <property type="entry name" value="AMP-binding"/>
    <property type="match status" value="1"/>
</dbReference>
<name>A0A8S2ZC31_9BILA</name>
<evidence type="ECO:0000313" key="4">
    <source>
        <dbReference type="Proteomes" id="UP000681967"/>
    </source>
</evidence>
<evidence type="ECO:0000313" key="2">
    <source>
        <dbReference type="EMBL" id="CAF4616770.1"/>
    </source>
</evidence>
<proteinExistence type="predicted"/>
<dbReference type="EMBL" id="CAJOBH010101774">
    <property type="protein sequence ID" value="CAF4616770.1"/>
    <property type="molecule type" value="Genomic_DNA"/>
</dbReference>
<dbReference type="PROSITE" id="PS00455">
    <property type="entry name" value="AMP_BINDING"/>
    <property type="match status" value="1"/>
</dbReference>
<reference evidence="2" key="1">
    <citation type="submission" date="2021-02" db="EMBL/GenBank/DDBJ databases">
        <authorList>
            <person name="Nowell W R."/>
        </authorList>
    </citation>
    <scope>NUCLEOTIDE SEQUENCE</scope>
</reference>
<dbReference type="EMBL" id="CAJOBJ010155120">
    <property type="protein sequence ID" value="CAF4823079.1"/>
    <property type="molecule type" value="Genomic_DNA"/>
</dbReference>
<dbReference type="InterPro" id="IPR000873">
    <property type="entry name" value="AMP-dep_synth/lig_dom"/>
</dbReference>
<organism evidence="2 4">
    <name type="scientific">Rotaria magnacalcarata</name>
    <dbReference type="NCBI Taxonomy" id="392030"/>
    <lineage>
        <taxon>Eukaryota</taxon>
        <taxon>Metazoa</taxon>
        <taxon>Spiralia</taxon>
        <taxon>Gnathifera</taxon>
        <taxon>Rotifera</taxon>
        <taxon>Eurotatoria</taxon>
        <taxon>Bdelloidea</taxon>
        <taxon>Philodinida</taxon>
        <taxon>Philodinidae</taxon>
        <taxon>Rotaria</taxon>
    </lineage>
</organism>
<dbReference type="SUPFAM" id="SSF56801">
    <property type="entry name" value="Acetyl-CoA synthetase-like"/>
    <property type="match status" value="1"/>
</dbReference>
<dbReference type="AlphaFoldDB" id="A0A8S2ZC31"/>
<dbReference type="InterPro" id="IPR020845">
    <property type="entry name" value="AMP-binding_CS"/>
</dbReference>
<evidence type="ECO:0000259" key="1">
    <source>
        <dbReference type="Pfam" id="PF00501"/>
    </source>
</evidence>
<comment type="caution">
    <text evidence="2">The sequence shown here is derived from an EMBL/GenBank/DDBJ whole genome shotgun (WGS) entry which is preliminary data.</text>
</comment>
<dbReference type="Proteomes" id="UP000681967">
    <property type="component" value="Unassembled WGS sequence"/>
</dbReference>
<dbReference type="InterPro" id="IPR042099">
    <property type="entry name" value="ANL_N_sf"/>
</dbReference>
<dbReference type="Gene3D" id="3.40.50.12780">
    <property type="entry name" value="N-terminal domain of ligase-like"/>
    <property type="match status" value="1"/>
</dbReference>
<feature type="non-terminal residue" evidence="2">
    <location>
        <position position="1"/>
    </location>
</feature>
<feature type="domain" description="AMP-dependent synthetase/ligase" evidence="1">
    <location>
        <begin position="22"/>
        <end position="58"/>
    </location>
</feature>
<sequence length="58" mass="6220">MDDGDYGENSKTRSVSTIIKSINNSDIRERPVVDPDSIGSLILTSGTTGEPKLAMISH</sequence>
<evidence type="ECO:0000313" key="3">
    <source>
        <dbReference type="EMBL" id="CAF4823079.1"/>
    </source>
</evidence>
<accession>A0A8S2ZC31</accession>
<protein>
    <recommendedName>
        <fullName evidence="1">AMP-dependent synthetase/ligase domain-containing protein</fullName>
    </recommendedName>
</protein>